<proteinExistence type="inferred from homology"/>
<reference evidence="10" key="1">
    <citation type="submission" date="2018-06" db="EMBL/GenBank/DDBJ databases">
        <authorList>
            <person name="Zhirakovskaya E."/>
        </authorList>
    </citation>
    <scope>NUCLEOTIDE SEQUENCE</scope>
</reference>
<keyword evidence="7" id="KW-0275">Fatty acid biosynthesis</keyword>
<dbReference type="AlphaFoldDB" id="A0A3B0ZIE7"/>
<dbReference type="InterPro" id="IPR037143">
    <property type="entry name" value="4-PPantetheinyl_Trfase_dom_sf"/>
</dbReference>
<sequence length="127" mass="13851">MIVGIGTDIVSVSRIEKNLAKHGQRFAERILTSNELAEFLQHKRPASFLAKRFAAKEAVAKAMGCGFRDGLQLTHIGVGHNDLGKPLLEYSGKAVDLCEHLNISNSHLSISDEDEYAVAFVTLEASD</sequence>
<dbReference type="FunFam" id="3.90.470.20:FF:000001">
    <property type="entry name" value="Holo-[acyl-carrier-protein] synthase"/>
    <property type="match status" value="1"/>
</dbReference>
<comment type="catalytic activity">
    <reaction evidence="8">
        <text>apo-[ACP] + CoA = holo-[ACP] + adenosine 3',5'-bisphosphate + H(+)</text>
        <dbReference type="Rhea" id="RHEA:12068"/>
        <dbReference type="Rhea" id="RHEA-COMP:9685"/>
        <dbReference type="Rhea" id="RHEA-COMP:9690"/>
        <dbReference type="ChEBI" id="CHEBI:15378"/>
        <dbReference type="ChEBI" id="CHEBI:29999"/>
        <dbReference type="ChEBI" id="CHEBI:57287"/>
        <dbReference type="ChEBI" id="CHEBI:58343"/>
        <dbReference type="ChEBI" id="CHEBI:64479"/>
        <dbReference type="EC" id="2.7.8.7"/>
    </reaction>
</comment>
<name>A0A3B0ZIE7_9ZZZZ</name>
<dbReference type="GO" id="GO:0006633">
    <property type="term" value="P:fatty acid biosynthetic process"/>
    <property type="evidence" value="ECO:0007669"/>
    <property type="project" value="UniProtKB-KW"/>
</dbReference>
<dbReference type="InterPro" id="IPR004568">
    <property type="entry name" value="Ppantetheine-prot_Trfase_dom"/>
</dbReference>
<evidence type="ECO:0000256" key="8">
    <source>
        <dbReference type="ARBA" id="ARBA00050875"/>
    </source>
</evidence>
<dbReference type="InterPro" id="IPR008278">
    <property type="entry name" value="4-PPantetheinyl_Trfase_dom"/>
</dbReference>
<keyword evidence="6" id="KW-0443">Lipid metabolism</keyword>
<evidence type="ECO:0000256" key="7">
    <source>
        <dbReference type="ARBA" id="ARBA00023160"/>
    </source>
</evidence>
<evidence type="ECO:0000256" key="1">
    <source>
        <dbReference type="ARBA" id="ARBA00022516"/>
    </source>
</evidence>
<feature type="domain" description="4'-phosphopantetheinyl transferase" evidence="9">
    <location>
        <begin position="4"/>
        <end position="121"/>
    </location>
</feature>
<dbReference type="GO" id="GO:0008897">
    <property type="term" value="F:holo-[acyl-carrier-protein] synthase activity"/>
    <property type="evidence" value="ECO:0007669"/>
    <property type="project" value="UniProtKB-EC"/>
</dbReference>
<evidence type="ECO:0000256" key="3">
    <source>
        <dbReference type="ARBA" id="ARBA00022723"/>
    </source>
</evidence>
<protein>
    <submittedName>
        <fullName evidence="10">Holo-[acyl-carrier-protein] synthase</fullName>
        <ecNumber evidence="10">2.7.8.7</ecNumber>
    </submittedName>
</protein>
<evidence type="ECO:0000256" key="4">
    <source>
        <dbReference type="ARBA" id="ARBA00022832"/>
    </source>
</evidence>
<keyword evidence="4" id="KW-0276">Fatty acid metabolism</keyword>
<dbReference type="InterPro" id="IPR002582">
    <property type="entry name" value="ACPS"/>
</dbReference>
<dbReference type="EMBL" id="UOFQ01000058">
    <property type="protein sequence ID" value="VAW87097.1"/>
    <property type="molecule type" value="Genomic_DNA"/>
</dbReference>
<dbReference type="Gene3D" id="3.90.470.20">
    <property type="entry name" value="4'-phosphopantetheinyl transferase domain"/>
    <property type="match status" value="1"/>
</dbReference>
<dbReference type="Pfam" id="PF01648">
    <property type="entry name" value="ACPS"/>
    <property type="match status" value="1"/>
</dbReference>
<keyword evidence="3" id="KW-0479">Metal-binding</keyword>
<keyword evidence="5" id="KW-0460">Magnesium</keyword>
<organism evidence="10">
    <name type="scientific">hydrothermal vent metagenome</name>
    <dbReference type="NCBI Taxonomy" id="652676"/>
    <lineage>
        <taxon>unclassified sequences</taxon>
        <taxon>metagenomes</taxon>
        <taxon>ecological metagenomes</taxon>
    </lineage>
</organism>
<keyword evidence="1" id="KW-0444">Lipid biosynthesis</keyword>
<dbReference type="HAMAP" id="MF_00101">
    <property type="entry name" value="AcpS"/>
    <property type="match status" value="1"/>
</dbReference>
<evidence type="ECO:0000259" key="9">
    <source>
        <dbReference type="Pfam" id="PF01648"/>
    </source>
</evidence>
<dbReference type="EC" id="2.7.8.7" evidence="10"/>
<dbReference type="NCBIfam" id="TIGR00556">
    <property type="entry name" value="pantethn_trn"/>
    <property type="match status" value="1"/>
</dbReference>
<accession>A0A3B0ZIE7</accession>
<dbReference type="NCBIfam" id="TIGR00516">
    <property type="entry name" value="acpS"/>
    <property type="match status" value="1"/>
</dbReference>
<evidence type="ECO:0000313" key="10">
    <source>
        <dbReference type="EMBL" id="VAW87097.1"/>
    </source>
</evidence>
<dbReference type="GO" id="GO:0000287">
    <property type="term" value="F:magnesium ion binding"/>
    <property type="evidence" value="ECO:0007669"/>
    <property type="project" value="InterPro"/>
</dbReference>
<gene>
    <name evidence="10" type="ORF">MNBD_GAMMA17-1917</name>
</gene>
<evidence type="ECO:0000256" key="5">
    <source>
        <dbReference type="ARBA" id="ARBA00022842"/>
    </source>
</evidence>
<evidence type="ECO:0000256" key="6">
    <source>
        <dbReference type="ARBA" id="ARBA00023098"/>
    </source>
</evidence>
<keyword evidence="2 10" id="KW-0808">Transferase</keyword>
<dbReference type="SUPFAM" id="SSF56214">
    <property type="entry name" value="4'-phosphopantetheinyl transferase"/>
    <property type="match status" value="1"/>
</dbReference>
<evidence type="ECO:0000256" key="2">
    <source>
        <dbReference type="ARBA" id="ARBA00022679"/>
    </source>
</evidence>